<dbReference type="PROSITE" id="PS51186">
    <property type="entry name" value="GNAT"/>
    <property type="match status" value="1"/>
</dbReference>
<dbReference type="InterPro" id="IPR051531">
    <property type="entry name" value="N-acetyltransferase"/>
</dbReference>
<name>A0A1H6DXR5_9ACTN</name>
<protein>
    <submittedName>
        <fullName evidence="2">Protein N-acetyltransferase, RimJ/RimL family</fullName>
    </submittedName>
</protein>
<keyword evidence="3" id="KW-1185">Reference proteome</keyword>
<dbReference type="Proteomes" id="UP000236754">
    <property type="component" value="Unassembled WGS sequence"/>
</dbReference>
<dbReference type="PANTHER" id="PTHR43792">
    <property type="entry name" value="GNAT FAMILY, PUTATIVE (AFU_ORTHOLOGUE AFUA_3G00765)-RELATED-RELATED"/>
    <property type="match status" value="1"/>
</dbReference>
<accession>A0A1H6DXR5</accession>
<organism evidence="2 3">
    <name type="scientific">Actinacidiphila yanglinensis</name>
    <dbReference type="NCBI Taxonomy" id="310779"/>
    <lineage>
        <taxon>Bacteria</taxon>
        <taxon>Bacillati</taxon>
        <taxon>Actinomycetota</taxon>
        <taxon>Actinomycetes</taxon>
        <taxon>Kitasatosporales</taxon>
        <taxon>Streptomycetaceae</taxon>
        <taxon>Actinacidiphila</taxon>
    </lineage>
</organism>
<evidence type="ECO:0000313" key="3">
    <source>
        <dbReference type="Proteomes" id="UP000236754"/>
    </source>
</evidence>
<dbReference type="InterPro" id="IPR016181">
    <property type="entry name" value="Acyl_CoA_acyltransferase"/>
</dbReference>
<evidence type="ECO:0000259" key="1">
    <source>
        <dbReference type="PROSITE" id="PS51186"/>
    </source>
</evidence>
<gene>
    <name evidence="2" type="ORF">SAMN05216223_12149</name>
</gene>
<dbReference type="SUPFAM" id="SSF55729">
    <property type="entry name" value="Acyl-CoA N-acyltransferases (Nat)"/>
    <property type="match status" value="1"/>
</dbReference>
<dbReference type="Pfam" id="PF13302">
    <property type="entry name" value="Acetyltransf_3"/>
    <property type="match status" value="1"/>
</dbReference>
<dbReference type="PANTHER" id="PTHR43792:SF16">
    <property type="entry name" value="N-ACETYLTRANSFERASE DOMAIN-CONTAINING PROTEIN"/>
    <property type="match status" value="1"/>
</dbReference>
<sequence>MVVHLPVEPTASAPALRLRPWQPQDAGALALAHQDPLLRRRLMTFLEDEAAARRWIDAQAAGWAAGIRFAFAVEEPAATEEHTDTVDTAVNVLSGPTTPLLGHIVVREGTGPAEGAAEVGYWTAAGARGRGIAPRALDTVSRWALGPQCPLPLTWIALLHSRSNEASCRVAEKGGYELRTVLPPYPPQFPEEGHLHVRSA</sequence>
<feature type="domain" description="N-acetyltransferase" evidence="1">
    <location>
        <begin position="16"/>
        <end position="200"/>
    </location>
</feature>
<dbReference type="EMBL" id="FNVU01000021">
    <property type="protein sequence ID" value="SEG89989.1"/>
    <property type="molecule type" value="Genomic_DNA"/>
</dbReference>
<dbReference type="AlphaFoldDB" id="A0A1H6DXR5"/>
<keyword evidence="2" id="KW-0808">Transferase</keyword>
<dbReference type="OrthoDB" id="2061990at2"/>
<dbReference type="RefSeq" id="WP_103889821.1">
    <property type="nucleotide sequence ID" value="NZ_FNVU01000021.1"/>
</dbReference>
<reference evidence="2 3" key="1">
    <citation type="submission" date="2016-10" db="EMBL/GenBank/DDBJ databases">
        <authorList>
            <person name="de Groot N.N."/>
        </authorList>
    </citation>
    <scope>NUCLEOTIDE SEQUENCE [LARGE SCALE GENOMIC DNA]</scope>
    <source>
        <strain evidence="2 3">CGMCC 4.2023</strain>
    </source>
</reference>
<dbReference type="Gene3D" id="3.40.630.30">
    <property type="match status" value="1"/>
</dbReference>
<dbReference type="InterPro" id="IPR000182">
    <property type="entry name" value="GNAT_dom"/>
</dbReference>
<dbReference type="GO" id="GO:0016747">
    <property type="term" value="F:acyltransferase activity, transferring groups other than amino-acyl groups"/>
    <property type="evidence" value="ECO:0007669"/>
    <property type="project" value="InterPro"/>
</dbReference>
<proteinExistence type="predicted"/>
<evidence type="ECO:0000313" key="2">
    <source>
        <dbReference type="EMBL" id="SEG89989.1"/>
    </source>
</evidence>